<dbReference type="Gene3D" id="2.40.330.10">
    <property type="entry name" value="DNA-binding pseudobarrel domain"/>
    <property type="match status" value="1"/>
</dbReference>
<comment type="subcellular location">
    <subcellularLocation>
        <location evidence="1">Nucleus</location>
    </subcellularLocation>
</comment>
<dbReference type="InterPro" id="IPR003340">
    <property type="entry name" value="B3_DNA-bd"/>
</dbReference>
<evidence type="ECO:0000313" key="12">
    <source>
        <dbReference type="EMBL" id="KAK7825998.1"/>
    </source>
</evidence>
<dbReference type="GO" id="GO:0005634">
    <property type="term" value="C:nucleus"/>
    <property type="evidence" value="ECO:0007669"/>
    <property type="project" value="UniProtKB-SubCell"/>
</dbReference>
<dbReference type="InterPro" id="IPR015300">
    <property type="entry name" value="DNA-bd_pseudobarrel_sf"/>
</dbReference>
<dbReference type="PROSITE" id="PS50863">
    <property type="entry name" value="B3"/>
    <property type="match status" value="1"/>
</dbReference>
<feature type="domain" description="TF-B3" evidence="10">
    <location>
        <begin position="319"/>
        <end position="420"/>
    </location>
</feature>
<evidence type="ECO:0000256" key="2">
    <source>
        <dbReference type="ARBA" id="ARBA00022723"/>
    </source>
</evidence>
<name>A0AAW0JH76_QUESU</name>
<dbReference type="AlphaFoldDB" id="A0AAW0JH76"/>
<dbReference type="GO" id="GO:0008270">
    <property type="term" value="F:zinc ion binding"/>
    <property type="evidence" value="ECO:0007669"/>
    <property type="project" value="UniProtKB-KW"/>
</dbReference>
<dbReference type="EMBL" id="PKMF04000557">
    <property type="protein sequence ID" value="KAK7825998.1"/>
    <property type="molecule type" value="Genomic_DNA"/>
</dbReference>
<gene>
    <name evidence="12" type="primary">VAL1_0</name>
    <name evidence="12" type="ORF">CFP56_032513</name>
</gene>
<keyword evidence="3" id="KW-0863">Zinc-finger</keyword>
<dbReference type="InterPro" id="IPR011124">
    <property type="entry name" value="Znf_CW"/>
</dbReference>
<feature type="domain" description="CW-type" evidence="11">
    <location>
        <begin position="547"/>
        <end position="597"/>
    </location>
</feature>
<keyword evidence="7" id="KW-0804">Transcription</keyword>
<feature type="region of interest" description="Disordered" evidence="9">
    <location>
        <begin position="417"/>
        <end position="452"/>
    </location>
</feature>
<dbReference type="SUPFAM" id="SSF101936">
    <property type="entry name" value="DNA-binding pseudobarrel domain"/>
    <property type="match status" value="1"/>
</dbReference>
<evidence type="ECO:0000256" key="7">
    <source>
        <dbReference type="ARBA" id="ARBA00023163"/>
    </source>
</evidence>
<proteinExistence type="predicted"/>
<dbReference type="Gene3D" id="3.30.40.100">
    <property type="match status" value="1"/>
</dbReference>
<dbReference type="Proteomes" id="UP000237347">
    <property type="component" value="Unassembled WGS sequence"/>
</dbReference>
<evidence type="ECO:0000259" key="11">
    <source>
        <dbReference type="PROSITE" id="PS51050"/>
    </source>
</evidence>
<keyword evidence="13" id="KW-1185">Reference proteome</keyword>
<evidence type="ECO:0000256" key="8">
    <source>
        <dbReference type="ARBA" id="ARBA00023242"/>
    </source>
</evidence>
<dbReference type="PANTHER" id="PTHR46245">
    <property type="entry name" value="B3 DOMAIN-CONTAINING PROTEIN OS07G0563300"/>
    <property type="match status" value="1"/>
</dbReference>
<dbReference type="CDD" id="cd10017">
    <property type="entry name" value="B3_DNA"/>
    <property type="match status" value="1"/>
</dbReference>
<feature type="compositionally biased region" description="Polar residues" evidence="9">
    <location>
        <begin position="881"/>
        <end position="891"/>
    </location>
</feature>
<feature type="region of interest" description="Disordered" evidence="9">
    <location>
        <begin position="702"/>
        <end position="726"/>
    </location>
</feature>
<organism evidence="12 13">
    <name type="scientific">Quercus suber</name>
    <name type="common">Cork oak</name>
    <dbReference type="NCBI Taxonomy" id="58331"/>
    <lineage>
        <taxon>Eukaryota</taxon>
        <taxon>Viridiplantae</taxon>
        <taxon>Streptophyta</taxon>
        <taxon>Embryophyta</taxon>
        <taxon>Tracheophyta</taxon>
        <taxon>Spermatophyta</taxon>
        <taxon>Magnoliopsida</taxon>
        <taxon>eudicotyledons</taxon>
        <taxon>Gunneridae</taxon>
        <taxon>Pentapetalae</taxon>
        <taxon>rosids</taxon>
        <taxon>fabids</taxon>
        <taxon>Fagales</taxon>
        <taxon>Fagaceae</taxon>
        <taxon>Quercus</taxon>
    </lineage>
</organism>
<feature type="compositionally biased region" description="Basic and acidic residues" evidence="9">
    <location>
        <begin position="705"/>
        <end position="715"/>
    </location>
</feature>
<dbReference type="InterPro" id="IPR057743">
    <property type="entry name" value="Zfn_VAL1-3_N"/>
</dbReference>
<evidence type="ECO:0000256" key="3">
    <source>
        <dbReference type="ARBA" id="ARBA00022771"/>
    </source>
</evidence>
<accession>A0AAW0JH76</accession>
<keyword evidence="2" id="KW-0479">Metal-binding</keyword>
<dbReference type="Pfam" id="PF02362">
    <property type="entry name" value="B3"/>
    <property type="match status" value="1"/>
</dbReference>
<evidence type="ECO:0000259" key="10">
    <source>
        <dbReference type="PROSITE" id="PS50863"/>
    </source>
</evidence>
<feature type="compositionally biased region" description="Low complexity" evidence="9">
    <location>
        <begin position="957"/>
        <end position="968"/>
    </location>
</feature>
<comment type="caution">
    <text evidence="12">The sequence shown here is derived from an EMBL/GenBank/DDBJ whole genome shotgun (WGS) entry which is preliminary data.</text>
</comment>
<dbReference type="PANTHER" id="PTHR46245:SF10">
    <property type="entry name" value="B3 DOMAIN-CONTAINING TRANSCRIPTION FACTOR VAL3"/>
    <property type="match status" value="1"/>
</dbReference>
<dbReference type="Pfam" id="PF07496">
    <property type="entry name" value="zf-CW"/>
    <property type="match status" value="1"/>
</dbReference>
<evidence type="ECO:0000256" key="6">
    <source>
        <dbReference type="ARBA" id="ARBA00023125"/>
    </source>
</evidence>
<keyword evidence="4" id="KW-0862">Zinc</keyword>
<protein>
    <submittedName>
        <fullName evidence="12">B3 domain-containing transcription repressor val1</fullName>
    </submittedName>
</protein>
<dbReference type="GO" id="GO:0003677">
    <property type="term" value="F:DNA binding"/>
    <property type="evidence" value="ECO:0007669"/>
    <property type="project" value="UniProtKB-KW"/>
</dbReference>
<keyword evidence="8" id="KW-0539">Nucleus</keyword>
<dbReference type="PROSITE" id="PS51050">
    <property type="entry name" value="ZF_CW"/>
    <property type="match status" value="1"/>
</dbReference>
<dbReference type="SMART" id="SM01019">
    <property type="entry name" value="B3"/>
    <property type="match status" value="1"/>
</dbReference>
<feature type="region of interest" description="Disordered" evidence="9">
    <location>
        <begin position="844"/>
        <end position="1013"/>
    </location>
</feature>
<keyword evidence="5" id="KW-0805">Transcription regulation</keyword>
<evidence type="ECO:0000256" key="1">
    <source>
        <dbReference type="ARBA" id="ARBA00004123"/>
    </source>
</evidence>
<evidence type="ECO:0000313" key="13">
    <source>
        <dbReference type="Proteomes" id="UP000237347"/>
    </source>
</evidence>
<feature type="region of interest" description="Disordered" evidence="9">
    <location>
        <begin position="217"/>
        <end position="252"/>
    </location>
</feature>
<feature type="compositionally biased region" description="Basic and acidic residues" evidence="9">
    <location>
        <begin position="847"/>
        <end position="857"/>
    </location>
</feature>
<dbReference type="Pfam" id="PF25813">
    <property type="entry name" value="zf_VAL1_N"/>
    <property type="match status" value="1"/>
</dbReference>
<evidence type="ECO:0000256" key="5">
    <source>
        <dbReference type="ARBA" id="ARBA00023015"/>
    </source>
</evidence>
<evidence type="ECO:0000256" key="4">
    <source>
        <dbReference type="ARBA" id="ARBA00022833"/>
    </source>
</evidence>
<keyword evidence="6" id="KW-0238">DNA-binding</keyword>
<feature type="compositionally biased region" description="Polar residues" evidence="9">
    <location>
        <begin position="1003"/>
        <end position="1013"/>
    </location>
</feature>
<sequence length="1013" mass="112382">MSPALSSTKVCYNSECMELKSARKVCRLRNGEYVEFCDRCASVYEEGRFCETFHLSSTGWRCCETCGKQVHCGCIVSSHAFTLLDPGGIECMTCARKNVPWSNPAWPTSLCFHPPLQERLKDLSVKNWNQLAGSGPVPWRQAPSLFNSSIPASEQSRFPYEVDISGGINKLNANDRLSASPLEKKKIEDLSERLMNGNLKLGSREIFDNGNAGIKSEENHSSCLSQQSSSLKEDPSTPQFGLTAPHASPNETNAQIGVSRTHLRTTPTPLPKLFHGNLHNRVDLSGEAQVRNGRPRVDARGRSLLLPRYWPRFTDQELQQISGDHSDAGRIGRLVLPKKCAEAYFPPISQPEGLPLKVQDAKGKEWIFQFRFWPNNNSRMYVLEGVTPCIQSMQLQAGDIVTFSRLEPEGKLVMGFRKASNAPPSDQDHDSNKTMNGVSTHGDAELADPSSWSKVDKSGYIAKEVLGAKSSISRKKKNSTLRAKSKRVRIENEDLIQLKITWEEAQVLLRPPSNHLPSVVVIEGFEFEEYEDAPILGKPTIFAANNLGEKIQWVQCEDCFKWRKLPANALLPSKWTCSDNSWDPERSVCSAAQELTAEQLEDLLPHCNLGATRKMKATKRDPDNVEALEGLDTLANLAILGEGETLPASSQATTKHPRHRPGCSCIVCIQPPSGKGPKHKQSCTCNVCQTVKRRFRTLMMRREKKQSEKEAETIRKKQHQQQPRQLPISVCSAAQELTAEQLEDLLPHCNLGATRKMKATKRDPDNVEALEGLDTLANLAILGEGETLPASSQATTKHPRHRPGCSCIVCIQPPSGKGPKHKQSCTCNVCQTVKRRFRTLMMRREKKQSEKEAETIRKKQHQQQPRQLPVPEKLQDDDSLLYNNTGNSSPKQIREINEVSDDEPNKMKSSSSPFKGQIDLNIQPEREEELSPGSDSGSMMKLLQDATERYLKQQRLSSSGGNSSANQSHPSGDVAGGEKLTNIINLGSNHSDADEDRPVSLSIKASASTPAAG</sequence>
<feature type="compositionally biased region" description="Low complexity" evidence="9">
    <location>
        <begin position="221"/>
        <end position="230"/>
    </location>
</feature>
<reference evidence="12 13" key="1">
    <citation type="journal article" date="2018" name="Sci. Data">
        <title>The draft genome sequence of cork oak.</title>
        <authorList>
            <person name="Ramos A.M."/>
            <person name="Usie A."/>
            <person name="Barbosa P."/>
            <person name="Barros P.M."/>
            <person name="Capote T."/>
            <person name="Chaves I."/>
            <person name="Simoes F."/>
            <person name="Abreu I."/>
            <person name="Carrasquinho I."/>
            <person name="Faro C."/>
            <person name="Guimaraes J.B."/>
            <person name="Mendonca D."/>
            <person name="Nobrega F."/>
            <person name="Rodrigues L."/>
            <person name="Saibo N.J.M."/>
            <person name="Varela M.C."/>
            <person name="Egas C."/>
            <person name="Matos J."/>
            <person name="Miguel C.M."/>
            <person name="Oliveira M.M."/>
            <person name="Ricardo C.P."/>
            <person name="Goncalves S."/>
        </authorList>
    </citation>
    <scope>NUCLEOTIDE SEQUENCE [LARGE SCALE GENOMIC DNA]</scope>
    <source>
        <strain evidence="13">cv. HL8</strain>
    </source>
</reference>
<evidence type="ECO:0000256" key="9">
    <source>
        <dbReference type="SAM" id="MobiDB-lite"/>
    </source>
</evidence>